<sequence>MRRAACWSRSPLHCGPRGSGLCSARGMCNCDAVTRYVALLRGINVGKNNRLPMADLRAALESIGGTGVGTYLQSGNAVLDHPDSTDKVAAALRKAVHEGSGIDVPILVRTADWLEKALRDDPFGTKATNPKTYLLAFLSETPSAAAKKKLADAVAARQAKGGKDSGDEYELDRDRGYLWCPVNVHESLFASLDWDKLLGVQVTMRNWDTANRLLALARG</sequence>
<evidence type="ECO:0000313" key="2">
    <source>
        <dbReference type="Proteomes" id="UP000460221"/>
    </source>
</evidence>
<organism evidence="1 2">
    <name type="scientific">Nakamurella alba</name>
    <dbReference type="NCBI Taxonomy" id="2665158"/>
    <lineage>
        <taxon>Bacteria</taxon>
        <taxon>Bacillati</taxon>
        <taxon>Actinomycetota</taxon>
        <taxon>Actinomycetes</taxon>
        <taxon>Nakamurellales</taxon>
        <taxon>Nakamurellaceae</taxon>
        <taxon>Nakamurella</taxon>
    </lineage>
</organism>
<dbReference type="Gene3D" id="3.30.70.1280">
    <property type="entry name" value="SP0830-like domains"/>
    <property type="match status" value="1"/>
</dbReference>
<gene>
    <name evidence="1" type="ORF">GIS00_18440</name>
</gene>
<dbReference type="EMBL" id="WLYK01000008">
    <property type="protein sequence ID" value="MTD15917.1"/>
    <property type="molecule type" value="Genomic_DNA"/>
</dbReference>
<dbReference type="PIRSF" id="PIRSF008502">
    <property type="entry name" value="UCP008502"/>
    <property type="match status" value="1"/>
</dbReference>
<dbReference type="AlphaFoldDB" id="A0A7K1FP51"/>
<accession>A0A7K1FP51</accession>
<dbReference type="PANTHER" id="PTHR36439">
    <property type="entry name" value="BLL4334 PROTEIN"/>
    <property type="match status" value="1"/>
</dbReference>
<dbReference type="Proteomes" id="UP000460221">
    <property type="component" value="Unassembled WGS sequence"/>
</dbReference>
<name>A0A7K1FP51_9ACTN</name>
<dbReference type="PANTHER" id="PTHR36439:SF1">
    <property type="entry name" value="DUF1697 DOMAIN-CONTAINING PROTEIN"/>
    <property type="match status" value="1"/>
</dbReference>
<evidence type="ECO:0000313" key="1">
    <source>
        <dbReference type="EMBL" id="MTD15917.1"/>
    </source>
</evidence>
<reference evidence="1 2" key="1">
    <citation type="submission" date="2019-11" db="EMBL/GenBank/DDBJ databases">
        <authorList>
            <person name="Jiang L.-Q."/>
        </authorList>
    </citation>
    <scope>NUCLEOTIDE SEQUENCE [LARGE SCALE GENOMIC DNA]</scope>
    <source>
        <strain evidence="1 2">YIM 132087</strain>
    </source>
</reference>
<comment type="caution">
    <text evidence="1">The sequence shown here is derived from an EMBL/GenBank/DDBJ whole genome shotgun (WGS) entry which is preliminary data.</text>
</comment>
<proteinExistence type="predicted"/>
<dbReference type="SUPFAM" id="SSF160379">
    <property type="entry name" value="SP0830-like"/>
    <property type="match status" value="1"/>
</dbReference>
<dbReference type="InterPro" id="IPR012545">
    <property type="entry name" value="DUF1697"/>
</dbReference>
<protein>
    <submittedName>
        <fullName evidence="1">DUF1697 domain-containing protein</fullName>
    </submittedName>
</protein>
<dbReference type="Pfam" id="PF08002">
    <property type="entry name" value="DUF1697"/>
    <property type="match status" value="1"/>
</dbReference>
<keyword evidence="2" id="KW-1185">Reference proteome</keyword>